<sequence length="214" mass="24138">MINARFRIELPETVWIAEVSDEFPRATFRLLSGYRTDDTALELGEVTAERPADVVEAIRSHPSIDDCDRLQSEDGRALTKYETSDTDLYEFVELSSLTIEFPVDVRNGWFEFDLTGTREELDRLQEVLDSASLSYELLSLVGSAESEGPLTDRQREVLEAAVREGYFDVPRECLLEELADDLGVDTSTASVVIRRGESRLVKWHLTGSANGRLE</sequence>
<dbReference type="RefSeq" id="WP_149080509.1">
    <property type="nucleotide sequence ID" value="NZ_VTAW01000004.1"/>
</dbReference>
<organism evidence="4 5">
    <name type="scientific">Natrialba swarupiae</name>
    <dbReference type="NCBI Taxonomy" id="2448032"/>
    <lineage>
        <taxon>Archaea</taxon>
        <taxon>Methanobacteriati</taxon>
        <taxon>Methanobacteriota</taxon>
        <taxon>Stenosarchaea group</taxon>
        <taxon>Halobacteria</taxon>
        <taxon>Halobacteriales</taxon>
        <taxon>Natrialbaceae</taxon>
        <taxon>Natrialba</taxon>
    </lineage>
</organism>
<dbReference type="PANTHER" id="PTHR34236">
    <property type="entry name" value="DIMETHYL SULFOXIDE REDUCTASE TRANSCRIPTIONAL ACTIVATOR"/>
    <property type="match status" value="1"/>
</dbReference>
<dbReference type="InterPro" id="IPR007050">
    <property type="entry name" value="HTH_bacterioopsin"/>
</dbReference>
<reference evidence="4 5" key="1">
    <citation type="submission" date="2019-08" db="EMBL/GenBank/DDBJ databases">
        <title>Archaea genome.</title>
        <authorList>
            <person name="Kajale S."/>
            <person name="Shouche Y."/>
            <person name="Deshpande N."/>
            <person name="Sharma A."/>
        </authorList>
    </citation>
    <scope>NUCLEOTIDE SEQUENCE [LARGE SCALE GENOMIC DNA]</scope>
    <source>
        <strain evidence="4 5">ESP3B_9</strain>
    </source>
</reference>
<evidence type="ECO:0000256" key="2">
    <source>
        <dbReference type="ARBA" id="ARBA00023163"/>
    </source>
</evidence>
<evidence type="ECO:0000313" key="5">
    <source>
        <dbReference type="Proteomes" id="UP000324104"/>
    </source>
</evidence>
<dbReference type="EMBL" id="VTAW01000004">
    <property type="protein sequence ID" value="TYT63106.1"/>
    <property type="molecule type" value="Genomic_DNA"/>
</dbReference>
<protein>
    <submittedName>
        <fullName evidence="4">Bacterio-opsin activator</fullName>
    </submittedName>
</protein>
<keyword evidence="1" id="KW-0805">Transcription regulation</keyword>
<dbReference type="Pfam" id="PF04967">
    <property type="entry name" value="HTH_10"/>
    <property type="match status" value="1"/>
</dbReference>
<accession>A0A5D5AN63</accession>
<feature type="domain" description="HTH bat-type" evidence="3">
    <location>
        <begin position="150"/>
        <end position="201"/>
    </location>
</feature>
<evidence type="ECO:0000313" key="4">
    <source>
        <dbReference type="EMBL" id="TYT63106.1"/>
    </source>
</evidence>
<dbReference type="PANTHER" id="PTHR34236:SF1">
    <property type="entry name" value="DIMETHYL SULFOXIDE REDUCTASE TRANSCRIPTIONAL ACTIVATOR"/>
    <property type="match status" value="1"/>
</dbReference>
<evidence type="ECO:0000259" key="3">
    <source>
        <dbReference type="Pfam" id="PF04967"/>
    </source>
</evidence>
<keyword evidence="2" id="KW-0804">Transcription</keyword>
<name>A0A5D5AN63_9EURY</name>
<dbReference type="Proteomes" id="UP000324104">
    <property type="component" value="Unassembled WGS sequence"/>
</dbReference>
<comment type="caution">
    <text evidence="4">The sequence shown here is derived from an EMBL/GenBank/DDBJ whole genome shotgun (WGS) entry which is preliminary data.</text>
</comment>
<gene>
    <name evidence="4" type="ORF">FYC77_05550</name>
</gene>
<keyword evidence="5" id="KW-1185">Reference proteome</keyword>
<dbReference type="AlphaFoldDB" id="A0A5D5AN63"/>
<evidence type="ECO:0000256" key="1">
    <source>
        <dbReference type="ARBA" id="ARBA00023015"/>
    </source>
</evidence>
<proteinExistence type="predicted"/>